<keyword evidence="1" id="KW-0732">Signal</keyword>
<gene>
    <name evidence="3" type="ORF">JEQ07_09260</name>
</gene>
<feature type="signal peptide" evidence="1">
    <location>
        <begin position="1"/>
        <end position="26"/>
    </location>
</feature>
<dbReference type="EMBL" id="JAEHSL010000005">
    <property type="protein sequence ID" value="MBI6180587.1"/>
    <property type="molecule type" value="Genomic_DNA"/>
</dbReference>
<comment type="caution">
    <text evidence="3">The sequence shown here is derived from an EMBL/GenBank/DDBJ whole genome shotgun (WGS) entry which is preliminary data.</text>
</comment>
<dbReference type="Proteomes" id="UP000639004">
    <property type="component" value="Unassembled WGS sequence"/>
</dbReference>
<evidence type="ECO:0000313" key="4">
    <source>
        <dbReference type="Proteomes" id="UP000639004"/>
    </source>
</evidence>
<proteinExistence type="predicted"/>
<feature type="domain" description="Fimbrial-type adhesion" evidence="2">
    <location>
        <begin position="34"/>
        <end position="168"/>
    </location>
</feature>
<dbReference type="Pfam" id="PF00419">
    <property type="entry name" value="Fimbrial"/>
    <property type="match status" value="1"/>
</dbReference>
<evidence type="ECO:0000256" key="1">
    <source>
        <dbReference type="SAM" id="SignalP"/>
    </source>
</evidence>
<dbReference type="Gene3D" id="2.60.40.1090">
    <property type="entry name" value="Fimbrial-type adhesion domain"/>
    <property type="match status" value="1"/>
</dbReference>
<accession>A0ABS0TQF5</accession>
<keyword evidence="4" id="KW-1185">Reference proteome</keyword>
<dbReference type="InterPro" id="IPR000259">
    <property type="entry name" value="Adhesion_dom_fimbrial"/>
</dbReference>
<dbReference type="InterPro" id="IPR008966">
    <property type="entry name" value="Adhesion_dom_sf"/>
</dbReference>
<reference evidence="3 4" key="1">
    <citation type="submission" date="2020-12" db="EMBL/GenBank/DDBJ databases">
        <title>Enhanced detection system for hospital associated transmission using whole genome sequencing surveillance.</title>
        <authorList>
            <person name="Harrison L.H."/>
            <person name="Van Tyne D."/>
            <person name="Marsh J.W."/>
            <person name="Griffith M.P."/>
            <person name="Snyder D.J."/>
            <person name="Cooper V.S."/>
            <person name="Mustapha M."/>
        </authorList>
    </citation>
    <scope>NUCLEOTIDE SEQUENCE [LARGE SCALE GENOMIC DNA]</scope>
    <source>
        <strain evidence="3 4">SER00238</strain>
    </source>
</reference>
<protein>
    <submittedName>
        <fullName evidence="3">Fimbrial protein</fullName>
    </submittedName>
</protein>
<dbReference type="InterPro" id="IPR036937">
    <property type="entry name" value="Adhesion_dom_fimbrial_sf"/>
</dbReference>
<name>A0ABS0TQF5_SERPR</name>
<evidence type="ECO:0000313" key="3">
    <source>
        <dbReference type="EMBL" id="MBI6180587.1"/>
    </source>
</evidence>
<organism evidence="3 4">
    <name type="scientific">Serratia proteamaculans</name>
    <dbReference type="NCBI Taxonomy" id="28151"/>
    <lineage>
        <taxon>Bacteria</taxon>
        <taxon>Pseudomonadati</taxon>
        <taxon>Pseudomonadota</taxon>
        <taxon>Gammaproteobacteria</taxon>
        <taxon>Enterobacterales</taxon>
        <taxon>Yersiniaceae</taxon>
        <taxon>Serratia</taxon>
    </lineage>
</organism>
<dbReference type="RefSeq" id="WP_170288002.1">
    <property type="nucleotide sequence ID" value="NZ_CAMIQC010000005.1"/>
</dbReference>
<evidence type="ECO:0000259" key="2">
    <source>
        <dbReference type="Pfam" id="PF00419"/>
    </source>
</evidence>
<feature type="chain" id="PRO_5045557871" evidence="1">
    <location>
        <begin position="27"/>
        <end position="168"/>
    </location>
</feature>
<sequence length="168" mass="18009">MNRVTALFGRGAFFICLAMLAPQLWAADNEAAMQFKGVLNAPPACTINNNQRIDVNFGERVGVNKVDGENYRQTVNYEINCEPNQHGLALGLSLTAGPSSFDSAAVQTNIPDLAIRVLLAGQPFVLNKRVNIDSAAPPLLQAVPVKRPGSNLKANAFLATATLLADYQ</sequence>
<dbReference type="SUPFAM" id="SSF49401">
    <property type="entry name" value="Bacterial adhesins"/>
    <property type="match status" value="1"/>
</dbReference>